<reference evidence="2 3" key="1">
    <citation type="submission" date="2019-09" db="EMBL/GenBank/DDBJ databases">
        <title>Draft genome sequences of 48 bacterial type strains from the CCUG.</title>
        <authorList>
            <person name="Tunovic T."/>
            <person name="Pineiro-Iglesias B."/>
            <person name="Unosson C."/>
            <person name="Inganas E."/>
            <person name="Ohlen M."/>
            <person name="Cardew S."/>
            <person name="Jensie-Markopoulos S."/>
            <person name="Salva-Serra F."/>
            <person name="Jaen-Luchoro D."/>
            <person name="Karlsson R."/>
            <person name="Svensson-Stadler L."/>
            <person name="Chun J."/>
            <person name="Moore E."/>
        </authorList>
    </citation>
    <scope>NUCLEOTIDE SEQUENCE [LARGE SCALE GENOMIC DNA]</scope>
    <source>
        <strain evidence="2 3">CCUG 34538</strain>
    </source>
</reference>
<dbReference type="SMART" id="SM00869">
    <property type="entry name" value="Autotransporter"/>
    <property type="match status" value="1"/>
</dbReference>
<dbReference type="GeneID" id="56510161"/>
<evidence type="ECO:0000313" key="2">
    <source>
        <dbReference type="EMBL" id="KAB0612749.1"/>
    </source>
</evidence>
<dbReference type="InterPro" id="IPR005546">
    <property type="entry name" value="Autotransporte_beta"/>
</dbReference>
<sequence>MINDGKNDIKIKADKQADAKALAAKVASDIKTLFSNIAAKDAKGNFDIKNVAENASKIYATLNTDLANDLLATNVAAGKDQPTVYDLINTIYKDATGTGATKAAADANLKALQALQPKIVKVIDDFVAKADALNKTFRNAGVDLGFISNGLVAANSAVFTPEHQKEYAKEYAEYTKQLAIANAKIKVLAAANVAKLNAGTNLETAKGTTITNATITGLAGTGITIDTTNYDAVTLQSLLADNTITDAQIQAYNELIAALNEMKKQLNRVAVGSSFADVAKNSKSNVVKSLDEAGLKNLVVNNINLVTTDVNGAVTDATIAQDIAEQIEKPIREASNSLSNVIGGGFNAPAAALSMTNQTNTMTRLAKLSTPYSKDLALASAIKNMDGLEVASGDNSALSSIIKEYTDRFNYDNSVYANVIGAKGYTDNGDPKLYGFSVGYDRSFDNFLVGSYFTYAKSSLDTSYLESEADNFELGIYSRAYLGDSEVDTTLSFGIGKNDINNYKLLNEYLSGDYDSKFINLAATYGYVVKAQNSLFIKPFIGLNYAYNKNDSFTLSNAVMGQDFDKIDGSTLSANLGVELRKYLSDGSFMFVTPSVEQELSVSRDDLVSKFRGASTSFTTQADETKDTYAKVIAGGEYAVTKDFSATVSAGFKTNGDDRYVNGSLGLKYKF</sequence>
<dbReference type="SUPFAM" id="SSF103515">
    <property type="entry name" value="Autotransporter"/>
    <property type="match status" value="1"/>
</dbReference>
<protein>
    <submittedName>
        <fullName evidence="2">Autotransporter domain-containing protein</fullName>
    </submittedName>
</protein>
<name>A0AAV6EFB4_CAMHY</name>
<dbReference type="RefSeq" id="WP_112000540.1">
    <property type="nucleotide sequence ID" value="NZ_CP053828.1"/>
</dbReference>
<dbReference type="AlphaFoldDB" id="A0AAV6EFB4"/>
<evidence type="ECO:0000259" key="1">
    <source>
        <dbReference type="PROSITE" id="PS51208"/>
    </source>
</evidence>
<dbReference type="PROSITE" id="PS51208">
    <property type="entry name" value="AUTOTRANSPORTER"/>
    <property type="match status" value="1"/>
</dbReference>
<gene>
    <name evidence="2" type="ORF">F7P66_04995</name>
</gene>
<dbReference type="Pfam" id="PF03797">
    <property type="entry name" value="Autotransporter"/>
    <property type="match status" value="1"/>
</dbReference>
<comment type="caution">
    <text evidence="2">The sequence shown here is derived from an EMBL/GenBank/DDBJ whole genome shotgun (WGS) entry which is preliminary data.</text>
</comment>
<accession>A0AAV6EFB4</accession>
<feature type="domain" description="Autotransporter" evidence="1">
    <location>
        <begin position="408"/>
        <end position="671"/>
    </location>
</feature>
<evidence type="ECO:0000313" key="3">
    <source>
        <dbReference type="Proteomes" id="UP000423641"/>
    </source>
</evidence>
<dbReference type="Proteomes" id="UP000423641">
    <property type="component" value="Unassembled WGS sequence"/>
</dbReference>
<dbReference type="EMBL" id="VZON01000004">
    <property type="protein sequence ID" value="KAB0612749.1"/>
    <property type="molecule type" value="Genomic_DNA"/>
</dbReference>
<proteinExistence type="predicted"/>
<organism evidence="2 3">
    <name type="scientific">Campylobacter hyointestinalis subsp. lawsonii</name>
    <dbReference type="NCBI Taxonomy" id="91353"/>
    <lineage>
        <taxon>Bacteria</taxon>
        <taxon>Pseudomonadati</taxon>
        <taxon>Campylobacterota</taxon>
        <taxon>Epsilonproteobacteria</taxon>
        <taxon>Campylobacterales</taxon>
        <taxon>Campylobacteraceae</taxon>
        <taxon>Campylobacter</taxon>
    </lineage>
</organism>
<dbReference type="InterPro" id="IPR036709">
    <property type="entry name" value="Autotransporte_beta_dom_sf"/>
</dbReference>
<dbReference type="Gene3D" id="2.40.128.130">
    <property type="entry name" value="Autotransporter beta-domain"/>
    <property type="match status" value="1"/>
</dbReference>